<gene>
    <name evidence="11 13" type="primary">atpB</name>
    <name evidence="13" type="ORF">IAA86_00645</name>
</gene>
<feature type="transmembrane region" description="Helical" evidence="11">
    <location>
        <begin position="199"/>
        <end position="221"/>
    </location>
</feature>
<feature type="transmembrane region" description="Helical" evidence="11">
    <location>
        <begin position="113"/>
        <end position="132"/>
    </location>
</feature>
<keyword evidence="7 11" id="KW-1133">Transmembrane helix</keyword>
<evidence type="ECO:0000256" key="2">
    <source>
        <dbReference type="ARBA" id="ARBA00006810"/>
    </source>
</evidence>
<dbReference type="SUPFAM" id="SSF81336">
    <property type="entry name" value="F1F0 ATP synthase subunit A"/>
    <property type="match status" value="1"/>
</dbReference>
<dbReference type="InterPro" id="IPR023011">
    <property type="entry name" value="ATP_synth_F0_asu_AS"/>
</dbReference>
<feature type="transmembrane region" description="Helical" evidence="11">
    <location>
        <begin position="170"/>
        <end position="192"/>
    </location>
</feature>
<dbReference type="CDD" id="cd00310">
    <property type="entry name" value="ATP-synt_Fo_a_6"/>
    <property type="match status" value="1"/>
</dbReference>
<evidence type="ECO:0000256" key="1">
    <source>
        <dbReference type="ARBA" id="ARBA00004141"/>
    </source>
</evidence>
<keyword evidence="9 11" id="KW-0472">Membrane</keyword>
<dbReference type="PANTHER" id="PTHR42823:SF3">
    <property type="entry name" value="ATP SYNTHASE SUBUNIT A, CHLOROPLASTIC"/>
    <property type="match status" value="1"/>
</dbReference>
<keyword evidence="10 11" id="KW-0066">ATP synthesis</keyword>
<evidence type="ECO:0000256" key="9">
    <source>
        <dbReference type="ARBA" id="ARBA00023136"/>
    </source>
</evidence>
<keyword evidence="3 11" id="KW-0813">Transport</keyword>
<evidence type="ECO:0000256" key="8">
    <source>
        <dbReference type="ARBA" id="ARBA00023065"/>
    </source>
</evidence>
<evidence type="ECO:0000256" key="12">
    <source>
        <dbReference type="RuleBase" id="RU000483"/>
    </source>
</evidence>
<dbReference type="EMBL" id="DVJQ01000006">
    <property type="protein sequence ID" value="HIS73508.1"/>
    <property type="molecule type" value="Genomic_DNA"/>
</dbReference>
<evidence type="ECO:0000313" key="14">
    <source>
        <dbReference type="Proteomes" id="UP000886865"/>
    </source>
</evidence>
<feature type="transmembrane region" description="Helical" evidence="11">
    <location>
        <begin position="144"/>
        <end position="164"/>
    </location>
</feature>
<dbReference type="Gene3D" id="1.20.120.220">
    <property type="entry name" value="ATP synthase, F0 complex, subunit A"/>
    <property type="match status" value="1"/>
</dbReference>
<organism evidence="13 14">
    <name type="scientific">Candidatus Galligastranaerophilus intestinavium</name>
    <dbReference type="NCBI Taxonomy" id="2840836"/>
    <lineage>
        <taxon>Bacteria</taxon>
        <taxon>Candidatus Galligastranaerophilus</taxon>
    </lineage>
</organism>
<comment type="subcellular location">
    <subcellularLocation>
        <location evidence="11 12">Cell membrane</location>
        <topology evidence="11 12">Multi-pass membrane protein</topology>
    </subcellularLocation>
    <subcellularLocation>
        <location evidence="1">Membrane</location>
        <topology evidence="1">Multi-pass membrane protein</topology>
    </subcellularLocation>
</comment>
<keyword evidence="8 11" id="KW-0406">Ion transport</keyword>
<evidence type="ECO:0000256" key="4">
    <source>
        <dbReference type="ARBA" id="ARBA00022547"/>
    </source>
</evidence>
<evidence type="ECO:0000256" key="6">
    <source>
        <dbReference type="ARBA" id="ARBA00022781"/>
    </source>
</evidence>
<keyword evidence="5 11" id="KW-0812">Transmembrane</keyword>
<dbReference type="HAMAP" id="MF_01393">
    <property type="entry name" value="ATP_synth_a_bact"/>
    <property type="match status" value="1"/>
</dbReference>
<dbReference type="AlphaFoldDB" id="A0A9D1JY00"/>
<accession>A0A9D1JY00</accession>
<comment type="caution">
    <text evidence="13">The sequence shown here is derived from an EMBL/GenBank/DDBJ whole genome shotgun (WGS) entry which is preliminary data.</text>
</comment>
<proteinExistence type="inferred from homology"/>
<protein>
    <recommendedName>
        <fullName evidence="11 12">ATP synthase subunit a</fullName>
    </recommendedName>
    <alternativeName>
        <fullName evidence="11">ATP synthase F0 sector subunit a</fullName>
    </alternativeName>
    <alternativeName>
        <fullName evidence="11">F-ATPase subunit 6</fullName>
    </alternativeName>
</protein>
<dbReference type="InterPro" id="IPR035908">
    <property type="entry name" value="F0_ATP_A_sf"/>
</dbReference>
<evidence type="ECO:0000313" key="13">
    <source>
        <dbReference type="EMBL" id="HIS73508.1"/>
    </source>
</evidence>
<reference evidence="13" key="2">
    <citation type="journal article" date="2021" name="PeerJ">
        <title>Extensive microbial diversity within the chicken gut microbiome revealed by metagenomics and culture.</title>
        <authorList>
            <person name="Gilroy R."/>
            <person name="Ravi A."/>
            <person name="Getino M."/>
            <person name="Pursley I."/>
            <person name="Horton D.L."/>
            <person name="Alikhan N.F."/>
            <person name="Baker D."/>
            <person name="Gharbi K."/>
            <person name="Hall N."/>
            <person name="Watson M."/>
            <person name="Adriaenssens E.M."/>
            <person name="Foster-Nyarko E."/>
            <person name="Jarju S."/>
            <person name="Secka A."/>
            <person name="Antonio M."/>
            <person name="Oren A."/>
            <person name="Chaudhuri R.R."/>
            <person name="La Ragione R."/>
            <person name="Hildebrand F."/>
            <person name="Pallen M.J."/>
        </authorList>
    </citation>
    <scope>NUCLEOTIDE SEQUENCE</scope>
    <source>
        <strain evidence="13">CHK152-2871</strain>
    </source>
</reference>
<dbReference type="GO" id="GO:0046933">
    <property type="term" value="F:proton-transporting ATP synthase activity, rotational mechanism"/>
    <property type="evidence" value="ECO:0007669"/>
    <property type="project" value="UniProtKB-UniRule"/>
</dbReference>
<keyword evidence="4 11" id="KW-0138">CF(0)</keyword>
<feature type="transmembrane region" description="Helical" evidence="11">
    <location>
        <begin position="20"/>
        <end position="37"/>
    </location>
</feature>
<dbReference type="GO" id="GO:0045259">
    <property type="term" value="C:proton-transporting ATP synthase complex"/>
    <property type="evidence" value="ECO:0007669"/>
    <property type="project" value="UniProtKB-KW"/>
</dbReference>
<dbReference type="PROSITE" id="PS00449">
    <property type="entry name" value="ATPASE_A"/>
    <property type="match status" value="1"/>
</dbReference>
<evidence type="ECO:0000256" key="7">
    <source>
        <dbReference type="ARBA" id="ARBA00022989"/>
    </source>
</evidence>
<sequence length="227" mass="25545">MGEHLSAQFLGMKVNLDTLIMMWFTMAMLIIVSFIATRKLSLVPNRIQMIFEGIIGYFSDIVSGNMGEKEGRKHLPLLLTLFMFILSANLVGQLPLRLIHLPHGELASPNNDINMTAAMAIIVSIYYIYYGIRAKGFKFFIHSFKIDGIMIALVDLLELFVRPFSLALRLFANILAGEILVFTFAGMCAYFLPLPFMAFEIFVALIQALVFTLLSTTYIALAVNKEE</sequence>
<reference evidence="13" key="1">
    <citation type="submission" date="2020-10" db="EMBL/GenBank/DDBJ databases">
        <authorList>
            <person name="Gilroy R."/>
        </authorList>
    </citation>
    <scope>NUCLEOTIDE SEQUENCE</scope>
    <source>
        <strain evidence="13">CHK152-2871</strain>
    </source>
</reference>
<evidence type="ECO:0000256" key="3">
    <source>
        <dbReference type="ARBA" id="ARBA00022448"/>
    </source>
</evidence>
<dbReference type="PRINTS" id="PR00123">
    <property type="entry name" value="ATPASEA"/>
</dbReference>
<evidence type="ECO:0000256" key="5">
    <source>
        <dbReference type="ARBA" id="ARBA00022692"/>
    </source>
</evidence>
<keyword evidence="11" id="KW-1003">Cell membrane</keyword>
<keyword evidence="6 11" id="KW-0375">Hydrogen ion transport</keyword>
<name>A0A9D1JY00_9BACT</name>
<comment type="similarity">
    <text evidence="2 11 12">Belongs to the ATPase A chain family.</text>
</comment>
<dbReference type="GO" id="GO:0042777">
    <property type="term" value="P:proton motive force-driven plasma membrane ATP synthesis"/>
    <property type="evidence" value="ECO:0007669"/>
    <property type="project" value="TreeGrafter"/>
</dbReference>
<dbReference type="PANTHER" id="PTHR42823">
    <property type="entry name" value="ATP SYNTHASE SUBUNIT A, CHLOROPLASTIC"/>
    <property type="match status" value="1"/>
</dbReference>
<dbReference type="NCBIfam" id="TIGR01131">
    <property type="entry name" value="ATP_synt_6_or_A"/>
    <property type="match status" value="1"/>
</dbReference>
<dbReference type="InterPro" id="IPR045082">
    <property type="entry name" value="ATP_syn_F0_a_bact/chloroplast"/>
</dbReference>
<evidence type="ECO:0000256" key="11">
    <source>
        <dbReference type="HAMAP-Rule" id="MF_01393"/>
    </source>
</evidence>
<dbReference type="GO" id="GO:0005886">
    <property type="term" value="C:plasma membrane"/>
    <property type="evidence" value="ECO:0007669"/>
    <property type="project" value="UniProtKB-SubCell"/>
</dbReference>
<dbReference type="Proteomes" id="UP000886865">
    <property type="component" value="Unassembled WGS sequence"/>
</dbReference>
<comment type="function">
    <text evidence="11 12">Key component of the proton channel; it plays a direct role in the translocation of protons across the membrane.</text>
</comment>
<dbReference type="InterPro" id="IPR000568">
    <property type="entry name" value="ATP_synth_F0_asu"/>
</dbReference>
<evidence type="ECO:0000256" key="10">
    <source>
        <dbReference type="ARBA" id="ARBA00023310"/>
    </source>
</evidence>
<dbReference type="Pfam" id="PF00119">
    <property type="entry name" value="ATP-synt_A"/>
    <property type="match status" value="1"/>
</dbReference>
<feature type="transmembrane region" description="Helical" evidence="11">
    <location>
        <begin position="75"/>
        <end position="93"/>
    </location>
</feature>